<comment type="caution">
    <text evidence="3">The sequence shown here is derived from an EMBL/GenBank/DDBJ whole genome shotgun (WGS) entry which is preliminary data.</text>
</comment>
<feature type="compositionally biased region" description="Polar residues" evidence="1">
    <location>
        <begin position="38"/>
        <end position="52"/>
    </location>
</feature>
<dbReference type="Proteomes" id="UP000295717">
    <property type="component" value="Unassembled WGS sequence"/>
</dbReference>
<dbReference type="PANTHER" id="PTHR35585">
    <property type="entry name" value="HHE DOMAIN PROTEIN (AFU_ORTHOLOGUE AFUA_4G00730)"/>
    <property type="match status" value="1"/>
</dbReference>
<organism evidence="3 4">
    <name type="scientific">Thiobaca trueperi</name>
    <dbReference type="NCBI Taxonomy" id="127458"/>
    <lineage>
        <taxon>Bacteria</taxon>
        <taxon>Pseudomonadati</taxon>
        <taxon>Pseudomonadota</taxon>
        <taxon>Gammaproteobacteria</taxon>
        <taxon>Chromatiales</taxon>
        <taxon>Chromatiaceae</taxon>
        <taxon>Thiobaca</taxon>
    </lineage>
</organism>
<feature type="compositionally biased region" description="Polar residues" evidence="1">
    <location>
        <begin position="62"/>
        <end position="71"/>
    </location>
</feature>
<protein>
    <submittedName>
        <fullName evidence="3">Hemerythrin HHE cation binding domain-containing protein</fullName>
    </submittedName>
</protein>
<dbReference type="Pfam" id="PF01814">
    <property type="entry name" value="Hemerythrin"/>
    <property type="match status" value="1"/>
</dbReference>
<dbReference type="EMBL" id="SMAO01000009">
    <property type="protein sequence ID" value="TCT19145.1"/>
    <property type="molecule type" value="Genomic_DNA"/>
</dbReference>
<dbReference type="AlphaFoldDB" id="A0A4R3MT26"/>
<evidence type="ECO:0000313" key="3">
    <source>
        <dbReference type="EMBL" id="TCT19145.1"/>
    </source>
</evidence>
<dbReference type="Gene3D" id="1.20.120.520">
    <property type="entry name" value="nmb1532 protein domain like"/>
    <property type="match status" value="1"/>
</dbReference>
<dbReference type="CDD" id="cd12108">
    <property type="entry name" value="Hr-like"/>
    <property type="match status" value="1"/>
</dbReference>
<gene>
    <name evidence="3" type="ORF">EDC35_10923</name>
</gene>
<feature type="region of interest" description="Disordered" evidence="1">
    <location>
        <begin position="29"/>
        <end position="71"/>
    </location>
</feature>
<dbReference type="PANTHER" id="PTHR35585:SF1">
    <property type="entry name" value="HHE DOMAIN PROTEIN (AFU_ORTHOLOGUE AFUA_4G00730)"/>
    <property type="match status" value="1"/>
</dbReference>
<keyword evidence="4" id="KW-1185">Reference proteome</keyword>
<evidence type="ECO:0000313" key="4">
    <source>
        <dbReference type="Proteomes" id="UP000295717"/>
    </source>
</evidence>
<dbReference type="InterPro" id="IPR012312">
    <property type="entry name" value="Hemerythrin-like"/>
</dbReference>
<accession>A0A4R3MT26</accession>
<name>A0A4R3MT26_9GAMM</name>
<reference evidence="3 4" key="1">
    <citation type="submission" date="2019-03" db="EMBL/GenBank/DDBJ databases">
        <title>Genomic Encyclopedia of Type Strains, Phase IV (KMG-IV): sequencing the most valuable type-strain genomes for metagenomic binning, comparative biology and taxonomic classification.</title>
        <authorList>
            <person name="Goeker M."/>
        </authorList>
    </citation>
    <scope>NUCLEOTIDE SEQUENCE [LARGE SCALE GENOMIC DNA]</scope>
    <source>
        <strain evidence="3 4">DSM 13587</strain>
    </source>
</reference>
<evidence type="ECO:0000256" key="1">
    <source>
        <dbReference type="SAM" id="MobiDB-lite"/>
    </source>
</evidence>
<evidence type="ECO:0000259" key="2">
    <source>
        <dbReference type="Pfam" id="PF01814"/>
    </source>
</evidence>
<proteinExistence type="predicted"/>
<sequence>MEYIVPYSGHDSPQSLKTLMPKERIEGRIEEVKGKVVGNQSPEQTGSTQKNAGKNHAVTGDDPTSTKSTTAPKAQEAIALLHRDHKIVSDRFDEYEKIYVQSRKNSLVVLICADLTIHAQVEEEIFYPALNEILKDKRLVPRAISEHATLKDLIADVKGLKRDGDHFDARIRLLSEYVKHHVKEQQDAMFPRAAATKLDMMEIGAQMASRKEELVAERSRRA</sequence>
<feature type="domain" description="Hemerythrin-like" evidence="2">
    <location>
        <begin position="77"/>
        <end position="193"/>
    </location>
</feature>